<reference evidence="4" key="1">
    <citation type="journal article" date="2019" name="Int. J. Syst. Evol. Microbiol.">
        <title>The Global Catalogue of Microorganisms (GCM) 10K type strain sequencing project: providing services to taxonomists for standard genome sequencing and annotation.</title>
        <authorList>
            <consortium name="The Broad Institute Genomics Platform"/>
            <consortium name="The Broad Institute Genome Sequencing Center for Infectious Disease"/>
            <person name="Wu L."/>
            <person name="Ma J."/>
        </authorList>
    </citation>
    <scope>NUCLEOTIDE SEQUENCE [LARGE SCALE GENOMIC DNA]</scope>
    <source>
        <strain evidence="4">CCM 7427</strain>
    </source>
</reference>
<dbReference type="SUPFAM" id="SSF110857">
    <property type="entry name" value="Gamma-glutamyl cyclotransferase-like"/>
    <property type="match status" value="1"/>
</dbReference>
<organism evidence="3 4">
    <name type="scientific">Devosia albogilva</name>
    <dbReference type="NCBI Taxonomy" id="429726"/>
    <lineage>
        <taxon>Bacteria</taxon>
        <taxon>Pseudomonadati</taxon>
        <taxon>Pseudomonadota</taxon>
        <taxon>Alphaproteobacteria</taxon>
        <taxon>Hyphomicrobiales</taxon>
        <taxon>Devosiaceae</taxon>
        <taxon>Devosia</taxon>
    </lineage>
</organism>
<evidence type="ECO:0000256" key="1">
    <source>
        <dbReference type="ARBA" id="ARBA00012344"/>
    </source>
</evidence>
<comment type="caution">
    <text evidence="3">The sequence shown here is derived from an EMBL/GenBank/DDBJ whole genome shotgun (WGS) entry which is preliminary data.</text>
</comment>
<dbReference type="PANTHER" id="PTHR12192:SF2">
    <property type="entry name" value="GLUTATHIONE-SPECIFIC GAMMA-GLUTAMYLCYCLOTRANSFERASE 2"/>
    <property type="match status" value="1"/>
</dbReference>
<evidence type="ECO:0000313" key="4">
    <source>
        <dbReference type="Proteomes" id="UP001597521"/>
    </source>
</evidence>
<proteinExistence type="predicted"/>
<dbReference type="InterPro" id="IPR013024">
    <property type="entry name" value="GGCT-like"/>
</dbReference>
<dbReference type="Proteomes" id="UP001597521">
    <property type="component" value="Unassembled WGS sequence"/>
</dbReference>
<dbReference type="RefSeq" id="WP_386832604.1">
    <property type="nucleotide sequence ID" value="NZ_JBHUNP010000001.1"/>
</dbReference>
<evidence type="ECO:0000256" key="2">
    <source>
        <dbReference type="ARBA" id="ARBA00023239"/>
    </source>
</evidence>
<accession>A0ABW5QIJ9</accession>
<dbReference type="EMBL" id="JBHUNP010000001">
    <property type="protein sequence ID" value="MFD2647582.1"/>
    <property type="molecule type" value="Genomic_DNA"/>
</dbReference>
<dbReference type="PANTHER" id="PTHR12192">
    <property type="entry name" value="CATION TRANSPORT PROTEIN CHAC-RELATED"/>
    <property type="match status" value="1"/>
</dbReference>
<keyword evidence="2" id="KW-0456">Lyase</keyword>
<keyword evidence="4" id="KW-1185">Reference proteome</keyword>
<name>A0ABW5QIJ9_9HYPH</name>
<dbReference type="Gene3D" id="3.10.490.10">
    <property type="entry name" value="Gamma-glutamyl cyclotransferase-like"/>
    <property type="match status" value="1"/>
</dbReference>
<dbReference type="EC" id="4.3.2.7" evidence="1"/>
<gene>
    <name evidence="3" type="ORF">ACFSX5_07250</name>
</gene>
<dbReference type="Pfam" id="PF04752">
    <property type="entry name" value="ChaC"/>
    <property type="match status" value="1"/>
</dbReference>
<sequence>MAEATYWVFGYGSLMWNPGFPHHSQQLGLLHGAHRSLSIISHHHRGTADRPGLVFGLVRGGSCRGMAFEVAETDWPEARAYLKAREQVTMVYRDVERPVRLDDGRTVSALAFLVDERHEQFAGRLTLEAQVAMVRQGVGLSGRNVDYVLNTARHLEQLGIRDRQVMALAELLGMEEIAA</sequence>
<dbReference type="InterPro" id="IPR036568">
    <property type="entry name" value="GGCT-like_sf"/>
</dbReference>
<evidence type="ECO:0000313" key="3">
    <source>
        <dbReference type="EMBL" id="MFD2647582.1"/>
    </source>
</evidence>
<dbReference type="CDD" id="cd06661">
    <property type="entry name" value="GGCT_like"/>
    <property type="match status" value="1"/>
</dbReference>
<dbReference type="InterPro" id="IPR006840">
    <property type="entry name" value="ChaC"/>
</dbReference>
<protein>
    <recommendedName>
        <fullName evidence="1">glutathione-specific gamma-glutamylcyclotransferase</fullName>
        <ecNumber evidence="1">4.3.2.7</ecNumber>
    </recommendedName>
</protein>